<dbReference type="EMBL" id="MF510414">
    <property type="protein sequence ID" value="AVD73962.1"/>
    <property type="molecule type" value="Genomic_DNA"/>
</dbReference>
<dbReference type="EMBL" id="MF504039">
    <property type="protein sequence ID" value="ASX95558.1"/>
    <property type="molecule type" value="Genomic_DNA"/>
</dbReference>
<gene>
    <name evidence="2" type="primary">V3</name>
</gene>
<proteinExistence type="predicted"/>
<dbReference type="Proteomes" id="UP000297179">
    <property type="component" value="Segment"/>
</dbReference>
<keyword evidence="8" id="KW-1185">Reference proteome</keyword>
<dbReference type="EMBL" id="MF579394">
    <property type="protein sequence ID" value="AVD73974.1"/>
    <property type="molecule type" value="Genomic_DNA"/>
</dbReference>
<evidence type="ECO:0000313" key="5">
    <source>
        <dbReference type="EMBL" id="AVD73944.1"/>
    </source>
</evidence>
<accession>A0A2L1GUP7</accession>
<evidence type="ECO:0000313" key="4">
    <source>
        <dbReference type="EMBL" id="AVD73926.1"/>
    </source>
</evidence>
<dbReference type="EMBL" id="MF510408">
    <property type="protein sequence ID" value="AVD73926.1"/>
    <property type="molecule type" value="Genomic_DNA"/>
</dbReference>
<reference evidence="4" key="2">
    <citation type="journal article" date="2018" name="Plant Dis.">
        <title>Prunus geminivirus A: a novel Grablovirus infecting Prunus spp.</title>
        <authorList>
            <person name="Al Rwahnih M."/>
            <person name="Alabi O."/>
            <person name="Westrick N."/>
            <person name="Golino D."/>
        </authorList>
    </citation>
    <scope>NUCLEOTIDE SEQUENCE</scope>
    <source>
        <strain evidence="7">HTS</strain>
        <strain evidence="6">PL13</strain>
        <strain evidence="4">PL4</strain>
        <strain evidence="5">PL9</strain>
    </source>
</reference>
<organism evidence="4 8">
    <name type="scientific">Prunus geminivirus A</name>
    <dbReference type="NCBI Taxonomy" id="2022321"/>
    <lineage>
        <taxon>Viruses</taxon>
        <taxon>Monodnaviria</taxon>
        <taxon>Shotokuvirae</taxon>
        <taxon>Cressdnaviricota</taxon>
        <taxon>Repensiviricetes</taxon>
        <taxon>Geplafuvirales</taxon>
        <taxon>Geminiviridae</taxon>
        <taxon>Grablovirus</taxon>
        <taxon>Grablovirus pruni</taxon>
        <taxon>Prunus latent virus</taxon>
    </lineage>
</organism>
<protein>
    <submittedName>
        <fullName evidence="2 4">V3 protein</fullName>
    </submittedName>
</protein>
<evidence type="ECO:0000313" key="8">
    <source>
        <dbReference type="Proteomes" id="UP000297179"/>
    </source>
</evidence>
<dbReference type="EMBL" id="MF510411">
    <property type="protein sequence ID" value="AVD73944.1"/>
    <property type="molecule type" value="Genomic_DNA"/>
</dbReference>
<sequence>MMFLVVVGMMLSVIAYIWRVLLLPDILSGYILMGLLISIMVLFFHRPRCLIWRVYDQVSEVGLYDGYDDVVKDIPIDGDDDESYMVSDEYAEFLETLKRRRSERGGMTSNLKRRRVMVDPDEDLVNRLKEYLGEDEYDRHRRRLDLELGSGQHRPDSRCVVM</sequence>
<evidence type="ECO:0000313" key="3">
    <source>
        <dbReference type="EMBL" id="ASX95558.1"/>
    </source>
</evidence>
<reference evidence="2 8" key="1">
    <citation type="journal article" date="2018" name="Plant Dis.">
        <title>Prunus geminivirus A: A Novel Grablovirus Infecting Prunus spp.</title>
        <authorList>
            <person name="Al Rwahnih M."/>
            <person name="Alabi O."/>
            <person name="Westrick N."/>
            <person name="Golino D."/>
        </authorList>
    </citation>
    <scope>NUCLEOTIDE SEQUENCE [LARGE SCALE GENOMIC DNA]</scope>
    <source>
        <strain evidence="2">FT7</strain>
        <strain evidence="3">PL1</strain>
    </source>
</reference>
<evidence type="ECO:0000313" key="2">
    <source>
        <dbReference type="EMBL" id="ASX95498.1"/>
    </source>
</evidence>
<keyword evidence="1" id="KW-0812">Transmembrane</keyword>
<name>A0A2L1GUP7_9GEMI</name>
<evidence type="ECO:0000256" key="1">
    <source>
        <dbReference type="SAM" id="Phobius"/>
    </source>
</evidence>
<evidence type="ECO:0000313" key="6">
    <source>
        <dbReference type="EMBL" id="AVD73962.1"/>
    </source>
</evidence>
<dbReference type="EMBL" id="MF504029">
    <property type="protein sequence ID" value="ASX95498.1"/>
    <property type="molecule type" value="Genomic_DNA"/>
</dbReference>
<evidence type="ECO:0000313" key="7">
    <source>
        <dbReference type="EMBL" id="AVD73974.1"/>
    </source>
</evidence>
<keyword evidence="1" id="KW-1133">Transmembrane helix</keyword>
<keyword evidence="1" id="KW-0472">Membrane</keyword>
<feature type="transmembrane region" description="Helical" evidence="1">
    <location>
        <begin position="25"/>
        <end position="44"/>
    </location>
</feature>